<keyword evidence="1" id="KW-0812">Transmembrane</keyword>
<protein>
    <submittedName>
        <fullName evidence="2">Uncharacterized protein</fullName>
    </submittedName>
</protein>
<comment type="caution">
    <text evidence="2">The sequence shown here is derived from an EMBL/GenBank/DDBJ whole genome shotgun (WGS) entry which is preliminary data.</text>
</comment>
<evidence type="ECO:0000313" key="3">
    <source>
        <dbReference type="Proteomes" id="UP001150217"/>
    </source>
</evidence>
<evidence type="ECO:0000313" key="2">
    <source>
        <dbReference type="EMBL" id="KAJ4463192.1"/>
    </source>
</evidence>
<keyword evidence="1" id="KW-1133">Transmembrane helix</keyword>
<gene>
    <name evidence="2" type="ORF">C8R41DRAFT_927674</name>
</gene>
<keyword evidence="1" id="KW-0472">Membrane</keyword>
<sequence length="230" mass="25889">MSESQSTQTLRGFTPFSVQTSGDSTIFDSMSLEDLEVEMELSQKCVANILKAQNSLKSEPQSETENMESTSLTDIELAEIIWNAMKPQRDDEDEDAEVASVTEHETVGLVADLPYGFLQLPEAKCNSQWYIKRLRLYSEIECRLLGLDQEELQLKRRLTRKDKIITLVDLTRRVIMAIGGKRCAINVCLPLVVCIAFLCGVYIGEATDSETGKPGNNFWNVVNAELQTIW</sequence>
<organism evidence="2 3">
    <name type="scientific">Lentinula lateritia</name>
    <dbReference type="NCBI Taxonomy" id="40482"/>
    <lineage>
        <taxon>Eukaryota</taxon>
        <taxon>Fungi</taxon>
        <taxon>Dikarya</taxon>
        <taxon>Basidiomycota</taxon>
        <taxon>Agaricomycotina</taxon>
        <taxon>Agaricomycetes</taxon>
        <taxon>Agaricomycetidae</taxon>
        <taxon>Agaricales</taxon>
        <taxon>Marasmiineae</taxon>
        <taxon>Omphalotaceae</taxon>
        <taxon>Lentinula</taxon>
    </lineage>
</organism>
<accession>A0ABQ8UVS3</accession>
<keyword evidence="3" id="KW-1185">Reference proteome</keyword>
<reference evidence="2" key="1">
    <citation type="submission" date="2022-08" db="EMBL/GenBank/DDBJ databases">
        <title>A Global Phylogenomic Analysis of the Shiitake Genus Lentinula.</title>
        <authorList>
            <consortium name="DOE Joint Genome Institute"/>
            <person name="Sierra-Patev S."/>
            <person name="Min B."/>
            <person name="Naranjo-Ortiz M."/>
            <person name="Looney B."/>
            <person name="Konkel Z."/>
            <person name="Slot J.C."/>
            <person name="Sakamoto Y."/>
            <person name="Steenwyk J.L."/>
            <person name="Rokas A."/>
            <person name="Carro J."/>
            <person name="Camarero S."/>
            <person name="Ferreira P."/>
            <person name="Molpeceres G."/>
            <person name="Ruiz-Duenas F.J."/>
            <person name="Serrano A."/>
            <person name="Henrissat B."/>
            <person name="Drula E."/>
            <person name="Hughes K.W."/>
            <person name="Mata J.L."/>
            <person name="Ishikawa N.K."/>
            <person name="Vargas-Isla R."/>
            <person name="Ushijima S."/>
            <person name="Smith C.A."/>
            <person name="Ahrendt S."/>
            <person name="Andreopoulos W."/>
            <person name="He G."/>
            <person name="Labutti K."/>
            <person name="Lipzen A."/>
            <person name="Ng V."/>
            <person name="Riley R."/>
            <person name="Sandor L."/>
            <person name="Barry K."/>
            <person name="Martinez A.T."/>
            <person name="Xiao Y."/>
            <person name="Gibbons J.G."/>
            <person name="Terashima K."/>
            <person name="Grigoriev I.V."/>
            <person name="Hibbett D.S."/>
        </authorList>
    </citation>
    <scope>NUCLEOTIDE SEQUENCE</scope>
    <source>
        <strain evidence="2">RHP3577 ss4</strain>
    </source>
</reference>
<name>A0ABQ8UVS3_9AGAR</name>
<dbReference type="EMBL" id="JANVFT010000206">
    <property type="protein sequence ID" value="KAJ4463192.1"/>
    <property type="molecule type" value="Genomic_DNA"/>
</dbReference>
<proteinExistence type="predicted"/>
<dbReference type="Proteomes" id="UP001150217">
    <property type="component" value="Unassembled WGS sequence"/>
</dbReference>
<evidence type="ECO:0000256" key="1">
    <source>
        <dbReference type="SAM" id="Phobius"/>
    </source>
</evidence>
<feature type="transmembrane region" description="Helical" evidence="1">
    <location>
        <begin position="183"/>
        <end position="203"/>
    </location>
</feature>